<keyword evidence="2" id="KW-1133">Transmembrane helix</keyword>
<reference evidence="4" key="2">
    <citation type="submission" date="2020-09" db="EMBL/GenBank/DDBJ databases">
        <authorList>
            <person name="Sun Q."/>
            <person name="Ohkuma M."/>
        </authorList>
    </citation>
    <scope>NUCLEOTIDE SEQUENCE</scope>
    <source>
        <strain evidence="4">JCM 13064</strain>
    </source>
</reference>
<keyword evidence="3" id="KW-0732">Signal</keyword>
<proteinExistence type="predicted"/>
<feature type="compositionally biased region" description="Gly residues" evidence="1">
    <location>
        <begin position="161"/>
        <end position="176"/>
    </location>
</feature>
<dbReference type="EMBL" id="BMNT01000043">
    <property type="protein sequence ID" value="GGL12046.1"/>
    <property type="molecule type" value="Genomic_DNA"/>
</dbReference>
<keyword evidence="5" id="KW-1185">Reference proteome</keyword>
<accession>A0A917RKC5</accession>
<sequence>MVVGLFAAAALLSQPALALAASVTTSASAATPPAAASMSLSPNASVITSRPQGGSAGSVVPAYVAALSAAAAPAGSPGGDLVKVYVVKTAQQNGGTPDSLPVIAARTLGDAGRAGEIFELNRGRTQPDGSALQDPNQLRPGWILRLPQDAGGPDVRLARETGGGNDAGDGGNGGDGNATAPADGATGAPPAGDPAPQADGRIALPLAAVLAVLGAVLLGLLTAAIVFRRRLRRAFAWLPRLVHRLGEPRRRARRLAFRRGLAQTFAADAESLRVAHRIVAELSGPKGYAVHAVSVDDAGATVWVGTQDDPPAPWQDLGGSRWRLPAGALDRPVRAAAPVPGAPTSFLVRVGVDDQGGKVFVDLSRLDGLLSVTGDHQVATDVVTGLLTEVARGGPGIPAAVLSRTGATVALPQAMPRVEAPRPGSVEIPAAGPQDDLRAGTLRAAAHRRFLRAMLVVPEAPQAGDAAELAALCAEAIGWTGLVCGDVDGAHWRWQAAQDGSVRIPALRLTVSAPAAA</sequence>
<reference evidence="4" key="1">
    <citation type="journal article" date="2014" name="Int. J. Syst. Evol. Microbiol.">
        <title>Complete genome sequence of Corynebacterium casei LMG S-19264T (=DSM 44701T), isolated from a smear-ripened cheese.</title>
        <authorList>
            <consortium name="US DOE Joint Genome Institute (JGI-PGF)"/>
            <person name="Walter F."/>
            <person name="Albersmeier A."/>
            <person name="Kalinowski J."/>
            <person name="Ruckert C."/>
        </authorList>
    </citation>
    <scope>NUCLEOTIDE SEQUENCE</scope>
    <source>
        <strain evidence="4">JCM 13064</strain>
    </source>
</reference>
<protein>
    <recommendedName>
        <fullName evidence="6">DUF2207 domain-containing protein</fullName>
    </recommendedName>
</protein>
<gene>
    <name evidence="4" type="ORF">GCM10007964_62560</name>
</gene>
<evidence type="ECO:0000256" key="1">
    <source>
        <dbReference type="SAM" id="MobiDB-lite"/>
    </source>
</evidence>
<comment type="caution">
    <text evidence="4">The sequence shown here is derived from an EMBL/GenBank/DDBJ whole genome shotgun (WGS) entry which is preliminary data.</text>
</comment>
<feature type="chain" id="PRO_5038504959" description="DUF2207 domain-containing protein" evidence="3">
    <location>
        <begin position="21"/>
        <end position="517"/>
    </location>
</feature>
<feature type="transmembrane region" description="Helical" evidence="2">
    <location>
        <begin position="202"/>
        <end position="227"/>
    </location>
</feature>
<dbReference type="Proteomes" id="UP000645217">
    <property type="component" value="Unassembled WGS sequence"/>
</dbReference>
<evidence type="ECO:0000256" key="2">
    <source>
        <dbReference type="SAM" id="Phobius"/>
    </source>
</evidence>
<evidence type="ECO:0000313" key="5">
    <source>
        <dbReference type="Proteomes" id="UP000645217"/>
    </source>
</evidence>
<feature type="signal peptide" evidence="3">
    <location>
        <begin position="1"/>
        <end position="20"/>
    </location>
</feature>
<evidence type="ECO:0008006" key="6">
    <source>
        <dbReference type="Google" id="ProtNLM"/>
    </source>
</evidence>
<keyword evidence="2" id="KW-0812">Transmembrane</keyword>
<feature type="compositionally biased region" description="Low complexity" evidence="1">
    <location>
        <begin position="177"/>
        <end position="196"/>
    </location>
</feature>
<evidence type="ECO:0000256" key="3">
    <source>
        <dbReference type="SAM" id="SignalP"/>
    </source>
</evidence>
<organism evidence="4 5">
    <name type="scientific">Sphaerisporangium melleum</name>
    <dbReference type="NCBI Taxonomy" id="321316"/>
    <lineage>
        <taxon>Bacteria</taxon>
        <taxon>Bacillati</taxon>
        <taxon>Actinomycetota</taxon>
        <taxon>Actinomycetes</taxon>
        <taxon>Streptosporangiales</taxon>
        <taxon>Streptosporangiaceae</taxon>
        <taxon>Sphaerisporangium</taxon>
    </lineage>
</organism>
<feature type="region of interest" description="Disordered" evidence="1">
    <location>
        <begin position="148"/>
        <end position="196"/>
    </location>
</feature>
<keyword evidence="2" id="KW-0472">Membrane</keyword>
<evidence type="ECO:0000313" key="4">
    <source>
        <dbReference type="EMBL" id="GGL12046.1"/>
    </source>
</evidence>
<dbReference type="AlphaFoldDB" id="A0A917RKC5"/>
<name>A0A917RKC5_9ACTN</name>